<keyword evidence="7 11" id="KW-1133">Transmembrane helix</keyword>
<dbReference type="EMBL" id="MU856838">
    <property type="protein sequence ID" value="KAK4158456.1"/>
    <property type="molecule type" value="Genomic_DNA"/>
</dbReference>
<dbReference type="Proteomes" id="UP001302745">
    <property type="component" value="Unassembled WGS sequence"/>
</dbReference>
<dbReference type="Pfam" id="PF01644">
    <property type="entry name" value="Chitin_synth_1"/>
    <property type="match status" value="1"/>
</dbReference>
<evidence type="ECO:0000313" key="14">
    <source>
        <dbReference type="Proteomes" id="UP001302745"/>
    </source>
</evidence>
<evidence type="ECO:0000256" key="1">
    <source>
        <dbReference type="ARBA" id="ARBA00004651"/>
    </source>
</evidence>
<accession>A0AAN6VX70</accession>
<feature type="transmembrane region" description="Helical" evidence="11">
    <location>
        <begin position="558"/>
        <end position="581"/>
    </location>
</feature>
<dbReference type="GO" id="GO:0005886">
    <property type="term" value="C:plasma membrane"/>
    <property type="evidence" value="ECO:0007669"/>
    <property type="project" value="UniProtKB-SubCell"/>
</dbReference>
<dbReference type="InterPro" id="IPR004835">
    <property type="entry name" value="Chitin_synth"/>
</dbReference>
<feature type="transmembrane region" description="Helical" evidence="11">
    <location>
        <begin position="696"/>
        <end position="719"/>
    </location>
</feature>
<dbReference type="AlphaFoldDB" id="A0AAN6VX70"/>
<dbReference type="GO" id="GO:0071555">
    <property type="term" value="P:cell wall organization"/>
    <property type="evidence" value="ECO:0007669"/>
    <property type="project" value="UniProtKB-KW"/>
</dbReference>
<gene>
    <name evidence="13" type="ORF">C8A00DRAFT_28461</name>
</gene>
<feature type="transmembrane region" description="Helical" evidence="11">
    <location>
        <begin position="867"/>
        <end position="891"/>
    </location>
</feature>
<evidence type="ECO:0000256" key="3">
    <source>
        <dbReference type="ARBA" id="ARBA00022475"/>
    </source>
</evidence>
<feature type="transmembrane region" description="Helical" evidence="11">
    <location>
        <begin position="833"/>
        <end position="855"/>
    </location>
</feature>
<evidence type="ECO:0000313" key="13">
    <source>
        <dbReference type="EMBL" id="KAK4158456.1"/>
    </source>
</evidence>
<dbReference type="InterPro" id="IPR013616">
    <property type="entry name" value="Chitin_synth_N"/>
</dbReference>
<dbReference type="SUPFAM" id="SSF53448">
    <property type="entry name" value="Nucleotide-diphospho-sugar transferases"/>
    <property type="match status" value="1"/>
</dbReference>
<evidence type="ECO:0000256" key="11">
    <source>
        <dbReference type="RuleBase" id="RU366040"/>
    </source>
</evidence>
<reference evidence="13" key="1">
    <citation type="journal article" date="2023" name="Mol. Phylogenet. Evol.">
        <title>Genome-scale phylogeny and comparative genomics of the fungal order Sordariales.</title>
        <authorList>
            <person name="Hensen N."/>
            <person name="Bonometti L."/>
            <person name="Westerberg I."/>
            <person name="Brannstrom I.O."/>
            <person name="Guillou S."/>
            <person name="Cros-Aarteil S."/>
            <person name="Calhoun S."/>
            <person name="Haridas S."/>
            <person name="Kuo A."/>
            <person name="Mondo S."/>
            <person name="Pangilinan J."/>
            <person name="Riley R."/>
            <person name="LaButti K."/>
            <person name="Andreopoulos B."/>
            <person name="Lipzen A."/>
            <person name="Chen C."/>
            <person name="Yan M."/>
            <person name="Daum C."/>
            <person name="Ng V."/>
            <person name="Clum A."/>
            <person name="Steindorff A."/>
            <person name="Ohm R.A."/>
            <person name="Martin F."/>
            <person name="Silar P."/>
            <person name="Natvig D.O."/>
            <person name="Lalanne C."/>
            <person name="Gautier V."/>
            <person name="Ament-Velasquez S.L."/>
            <person name="Kruys A."/>
            <person name="Hutchinson M.I."/>
            <person name="Powell A.J."/>
            <person name="Barry K."/>
            <person name="Miller A.N."/>
            <person name="Grigoriev I.V."/>
            <person name="Debuchy R."/>
            <person name="Gladieux P."/>
            <person name="Hiltunen Thoren M."/>
            <person name="Johannesson H."/>
        </authorList>
    </citation>
    <scope>NUCLEOTIDE SEQUENCE</scope>
    <source>
        <strain evidence="13">CBS 538.74</strain>
    </source>
</reference>
<dbReference type="EC" id="2.4.1.16" evidence="2 11"/>
<dbReference type="InterPro" id="IPR029044">
    <property type="entry name" value="Nucleotide-diphossugar_trans"/>
</dbReference>
<dbReference type="PANTHER" id="PTHR22914:SF11">
    <property type="entry name" value="CHITIN SYNTHASE B"/>
    <property type="match status" value="1"/>
</dbReference>
<comment type="caution">
    <text evidence="13">The sequence shown here is derived from an EMBL/GenBank/DDBJ whole genome shotgun (WGS) entry which is preliminary data.</text>
</comment>
<comment type="function">
    <text evidence="11">Polymerizes chitin, a structural polymer of the cell wall and septum, by transferring the sugar moiety of UDP-GlcNAc to the non-reducing end of the growing chitin polymer.</text>
</comment>
<dbReference type="PANTHER" id="PTHR22914">
    <property type="entry name" value="CHITIN SYNTHASE"/>
    <property type="match status" value="1"/>
</dbReference>
<feature type="transmembrane region" description="Helical" evidence="11">
    <location>
        <begin position="644"/>
        <end position="669"/>
    </location>
</feature>
<evidence type="ECO:0000256" key="6">
    <source>
        <dbReference type="ARBA" id="ARBA00022692"/>
    </source>
</evidence>
<comment type="catalytic activity">
    <reaction evidence="11">
        <text>[(1-&gt;4)-N-acetyl-beta-D-glucosaminyl](n) + UDP-N-acetyl-alpha-D-glucosamine = [(1-&gt;4)-N-acetyl-beta-D-glucosaminyl](n+1) + UDP + H(+)</text>
        <dbReference type="Rhea" id="RHEA:16637"/>
        <dbReference type="Rhea" id="RHEA-COMP:9593"/>
        <dbReference type="Rhea" id="RHEA-COMP:9595"/>
        <dbReference type="ChEBI" id="CHEBI:15378"/>
        <dbReference type="ChEBI" id="CHEBI:17029"/>
        <dbReference type="ChEBI" id="CHEBI:57705"/>
        <dbReference type="ChEBI" id="CHEBI:58223"/>
        <dbReference type="EC" id="2.4.1.16"/>
    </reaction>
</comment>
<keyword evidence="3 11" id="KW-1003">Cell membrane</keyword>
<keyword evidence="5 11" id="KW-0808">Transferase</keyword>
<keyword evidence="6 11" id="KW-0812">Transmembrane</keyword>
<protein>
    <recommendedName>
        <fullName evidence="2 11">Chitin synthase</fullName>
        <ecNumber evidence="2 11">2.4.1.16</ecNumber>
    </recommendedName>
</protein>
<organism evidence="13 14">
    <name type="scientific">Chaetomidium leptoderma</name>
    <dbReference type="NCBI Taxonomy" id="669021"/>
    <lineage>
        <taxon>Eukaryota</taxon>
        <taxon>Fungi</taxon>
        <taxon>Dikarya</taxon>
        <taxon>Ascomycota</taxon>
        <taxon>Pezizomycotina</taxon>
        <taxon>Sordariomycetes</taxon>
        <taxon>Sordariomycetidae</taxon>
        <taxon>Sordariales</taxon>
        <taxon>Chaetomiaceae</taxon>
        <taxon>Chaetomidium</taxon>
    </lineage>
</organism>
<evidence type="ECO:0000256" key="10">
    <source>
        <dbReference type="ARBA" id="ARBA00038055"/>
    </source>
</evidence>
<sequence length="903" mass="100700">MAFGGHAQEYARGYQLQDLPAESTYRFPTHQADNDAARPISVSPISARSLTDFSSPPADRAYGAHAFTSDAARGLRPACTFDSHPPGFEPESQVVSYNNHHEESWVARQQQHGLGDDNGGLTRSKTRKVKLVQGAVLNLEYPVPSAVKNAVEPLYAAGDEGQLEEFTKLRYTAATCDPNDFTIRNGYSLRPRMYNRHTELLIAITYYNEDKVLLARTLHGVMENVRDIVKLRQSGFWNHGGPAWQKIVVCLIFDGIDNVDKNVFDVLATVGIYQDGIVKKDVNGKETVAHVFEFTSQISVTPDQQLVRPSRDGGDSSRNLAPVQLMFCLKQKNSKKINSHRWLFNAFGRLLNPEVAILIDAGTKPGPRSLLALWEAFYNDKDLGGACGEIHTMLGKRGKKLLNPLVAIQNFEYKISNILDKPLESAFGYVSVLPGAFSAYRFRAIMGRPLERYFYGDHTLSAILGKKGIGGMNIFKKNMFLAEDRILCFELVAKAGQKWHLCYVKAAKGETDVPEGVAEFLSQRRRWLNGSFAASLYSLMHFGRIYGSGHNIIRISFLHIQLVYTFVNVLFSWFSLASYWLTTAVIMDLVGTPEPARDYHGWPFGDVASPVVNVLFKYVYLLFVLLQFILALGNRPKASERSYLASFVIFGLVQGYILVLTTYLVYLALREPLDDQISFASGSAIVNSFFGGGDGVAGVILIALVTIYGLNFLASFLYLDPWHMFHSFPQYLLLMSTYVNILMVYAFNNWHDVSWGTKGSDSADALPSARIVKGGGSTDDTMVEEVEKEQADIDTLFEATVRRALAPMQETTDGPAEVKNVEDSYKSFRTGLVVSWLISNVVLIIIVTSDDFTALGVPEAATSRTPFYFKILLYATAALSMIRFIGFLWFLGRTGIMCCFLRK</sequence>
<proteinExistence type="inferred from homology"/>
<dbReference type="Pfam" id="PF08407">
    <property type="entry name" value="Chitin_synth_1N"/>
    <property type="match status" value="1"/>
</dbReference>
<dbReference type="GO" id="GO:0004100">
    <property type="term" value="F:chitin synthase activity"/>
    <property type="evidence" value="ECO:0007669"/>
    <property type="project" value="UniProtKB-UniRule"/>
</dbReference>
<feature type="transmembrane region" description="Helical" evidence="11">
    <location>
        <begin position="614"/>
        <end position="632"/>
    </location>
</feature>
<evidence type="ECO:0000256" key="2">
    <source>
        <dbReference type="ARBA" id="ARBA00012543"/>
    </source>
</evidence>
<feature type="domain" description="Chitin synthase N-terminal" evidence="12">
    <location>
        <begin position="126"/>
        <end position="199"/>
    </location>
</feature>
<evidence type="ECO:0000256" key="8">
    <source>
        <dbReference type="ARBA" id="ARBA00023136"/>
    </source>
</evidence>
<keyword evidence="9 11" id="KW-0961">Cell wall biogenesis/degradation</keyword>
<dbReference type="GO" id="GO:0006031">
    <property type="term" value="P:chitin biosynthetic process"/>
    <property type="evidence" value="ECO:0007669"/>
    <property type="project" value="UniProtKB-UniRule"/>
</dbReference>
<dbReference type="GO" id="GO:0030428">
    <property type="term" value="C:cell septum"/>
    <property type="evidence" value="ECO:0007669"/>
    <property type="project" value="TreeGrafter"/>
</dbReference>
<feature type="transmembrane region" description="Helical" evidence="11">
    <location>
        <begin position="731"/>
        <end position="748"/>
    </location>
</feature>
<keyword evidence="14" id="KW-1185">Reference proteome</keyword>
<comment type="subcellular location">
    <subcellularLocation>
        <location evidence="1 11">Cell membrane</location>
        <topology evidence="1 11">Multi-pass membrane protein</topology>
    </subcellularLocation>
</comment>
<comment type="similarity">
    <text evidence="10">Belongs to the chitin synthase family. Class III subfamily.</text>
</comment>
<evidence type="ECO:0000256" key="7">
    <source>
        <dbReference type="ARBA" id="ARBA00022989"/>
    </source>
</evidence>
<keyword evidence="8 11" id="KW-0472">Membrane</keyword>
<dbReference type="CDD" id="cd04190">
    <property type="entry name" value="Chitin_synth_C"/>
    <property type="match status" value="1"/>
</dbReference>
<evidence type="ECO:0000256" key="9">
    <source>
        <dbReference type="ARBA" id="ARBA00023316"/>
    </source>
</evidence>
<reference evidence="13" key="2">
    <citation type="submission" date="2023-05" db="EMBL/GenBank/DDBJ databases">
        <authorList>
            <consortium name="Lawrence Berkeley National Laboratory"/>
            <person name="Steindorff A."/>
            <person name="Hensen N."/>
            <person name="Bonometti L."/>
            <person name="Westerberg I."/>
            <person name="Brannstrom I.O."/>
            <person name="Guillou S."/>
            <person name="Cros-Aarteil S."/>
            <person name="Calhoun S."/>
            <person name="Haridas S."/>
            <person name="Kuo A."/>
            <person name="Mondo S."/>
            <person name="Pangilinan J."/>
            <person name="Riley R."/>
            <person name="Labutti K."/>
            <person name="Andreopoulos B."/>
            <person name="Lipzen A."/>
            <person name="Chen C."/>
            <person name="Yanf M."/>
            <person name="Daum C."/>
            <person name="Ng V."/>
            <person name="Clum A."/>
            <person name="Ohm R."/>
            <person name="Martin F."/>
            <person name="Silar P."/>
            <person name="Natvig D."/>
            <person name="Lalanne C."/>
            <person name="Gautier V."/>
            <person name="Ament-Velasquez S.L."/>
            <person name="Kruys A."/>
            <person name="Hutchinson M.I."/>
            <person name="Powell A.J."/>
            <person name="Barry K."/>
            <person name="Miller A.N."/>
            <person name="Grigoriev I.V."/>
            <person name="Debuchy R."/>
            <person name="Gladieux P."/>
            <person name="Thoren M.H."/>
            <person name="Johannesson H."/>
        </authorList>
    </citation>
    <scope>NUCLEOTIDE SEQUENCE</scope>
    <source>
        <strain evidence="13">CBS 538.74</strain>
    </source>
</reference>
<evidence type="ECO:0000256" key="5">
    <source>
        <dbReference type="ARBA" id="ARBA00022679"/>
    </source>
</evidence>
<evidence type="ECO:0000256" key="4">
    <source>
        <dbReference type="ARBA" id="ARBA00022676"/>
    </source>
</evidence>
<keyword evidence="4 11" id="KW-0328">Glycosyltransferase</keyword>
<evidence type="ECO:0000259" key="12">
    <source>
        <dbReference type="Pfam" id="PF08407"/>
    </source>
</evidence>
<name>A0AAN6VX70_9PEZI</name>